<feature type="transmembrane region" description="Helical" evidence="7">
    <location>
        <begin position="51"/>
        <end position="73"/>
    </location>
</feature>
<evidence type="ECO:0000256" key="7">
    <source>
        <dbReference type="RuleBase" id="RU363032"/>
    </source>
</evidence>
<dbReference type="Pfam" id="PF00528">
    <property type="entry name" value="BPD_transp_1"/>
    <property type="match status" value="1"/>
</dbReference>
<organism evidence="10 11">
    <name type="scientific">Conyzicola nivalis</name>
    <dbReference type="NCBI Taxonomy" id="1477021"/>
    <lineage>
        <taxon>Bacteria</taxon>
        <taxon>Bacillati</taxon>
        <taxon>Actinomycetota</taxon>
        <taxon>Actinomycetes</taxon>
        <taxon>Micrococcales</taxon>
        <taxon>Microbacteriaceae</taxon>
        <taxon>Conyzicola</taxon>
    </lineage>
</organism>
<dbReference type="PANTHER" id="PTHR43163:SF6">
    <property type="entry name" value="DIPEPTIDE TRANSPORT SYSTEM PERMEASE PROTEIN DPPB-RELATED"/>
    <property type="match status" value="1"/>
</dbReference>
<evidence type="ECO:0000256" key="4">
    <source>
        <dbReference type="ARBA" id="ARBA00022692"/>
    </source>
</evidence>
<evidence type="ECO:0000256" key="1">
    <source>
        <dbReference type="ARBA" id="ARBA00004651"/>
    </source>
</evidence>
<accession>A0ABV2QLK3</accession>
<comment type="caution">
    <text evidence="10">The sequence shown here is derived from an EMBL/GenBank/DDBJ whole genome shotgun (WGS) entry which is preliminary data.</text>
</comment>
<evidence type="ECO:0000313" key="10">
    <source>
        <dbReference type="EMBL" id="MET4581748.1"/>
    </source>
</evidence>
<dbReference type="Proteomes" id="UP001549257">
    <property type="component" value="Unassembled WGS sequence"/>
</dbReference>
<keyword evidence="5 7" id="KW-1133">Transmembrane helix</keyword>
<dbReference type="SUPFAM" id="SSF161098">
    <property type="entry name" value="MetI-like"/>
    <property type="match status" value="1"/>
</dbReference>
<dbReference type="Pfam" id="PF19300">
    <property type="entry name" value="BPD_transp_1_N"/>
    <property type="match status" value="1"/>
</dbReference>
<sequence length="356" mass="36902">MAGSLSVDLVAGGSRPEPRPGPRPDGAGTDGTDTDGADTRPARRGRLIRWAALRLGGVLFVLWAVATVTFFALRLIPGDPAEAILGGPGSQASAEALAEARAEYGLDQPLFTQYVVYLGHLATGDLGTSYALRDSVASVILVNLGPTLLLALVSLVAALVLALGLAVWSTRGGRVAAAVGSLLEIVAAAVPHFWLAISLILLFSTTLGWLPPVSVPGPLGLVLPVLTLAVPLAGFLGQVMREALLDAMESPFVLSARARGEGDGGVFWRHALRHAAIPAIGLVGWAFGSLISGAVVVETIFARQGLGRSLFSAVQGRDVPLVIGVVLVVALAYMLVTTLTDLADRVVDPRLNRASR</sequence>
<dbReference type="PANTHER" id="PTHR43163">
    <property type="entry name" value="DIPEPTIDE TRANSPORT SYSTEM PERMEASE PROTEIN DPPB-RELATED"/>
    <property type="match status" value="1"/>
</dbReference>
<keyword evidence="3" id="KW-1003">Cell membrane</keyword>
<evidence type="ECO:0000313" key="11">
    <source>
        <dbReference type="Proteomes" id="UP001549257"/>
    </source>
</evidence>
<feature type="region of interest" description="Disordered" evidence="8">
    <location>
        <begin position="1"/>
        <end position="40"/>
    </location>
</feature>
<dbReference type="Gene3D" id="1.10.3720.10">
    <property type="entry name" value="MetI-like"/>
    <property type="match status" value="1"/>
</dbReference>
<keyword evidence="4 7" id="KW-0812">Transmembrane</keyword>
<feature type="transmembrane region" description="Helical" evidence="7">
    <location>
        <begin position="175"/>
        <end position="203"/>
    </location>
</feature>
<evidence type="ECO:0000256" key="5">
    <source>
        <dbReference type="ARBA" id="ARBA00022989"/>
    </source>
</evidence>
<dbReference type="EMBL" id="JBEPSJ010000001">
    <property type="protein sequence ID" value="MET4581748.1"/>
    <property type="molecule type" value="Genomic_DNA"/>
</dbReference>
<dbReference type="InterPro" id="IPR045621">
    <property type="entry name" value="BPD_transp_1_N"/>
</dbReference>
<evidence type="ECO:0000259" key="9">
    <source>
        <dbReference type="PROSITE" id="PS50928"/>
    </source>
</evidence>
<dbReference type="PROSITE" id="PS50928">
    <property type="entry name" value="ABC_TM1"/>
    <property type="match status" value="1"/>
</dbReference>
<protein>
    <submittedName>
        <fullName evidence="10">Peptide/nickel transport system permease protein</fullName>
    </submittedName>
</protein>
<feature type="transmembrane region" description="Helical" evidence="7">
    <location>
        <begin position="215"/>
        <end position="236"/>
    </location>
</feature>
<comment type="similarity">
    <text evidence="7">Belongs to the binding-protein-dependent transport system permease family.</text>
</comment>
<evidence type="ECO:0000256" key="3">
    <source>
        <dbReference type="ARBA" id="ARBA00022475"/>
    </source>
</evidence>
<dbReference type="InterPro" id="IPR000515">
    <property type="entry name" value="MetI-like"/>
</dbReference>
<dbReference type="InterPro" id="IPR035906">
    <property type="entry name" value="MetI-like_sf"/>
</dbReference>
<keyword evidence="11" id="KW-1185">Reference proteome</keyword>
<feature type="transmembrane region" description="Helical" evidence="7">
    <location>
        <begin position="321"/>
        <end position="343"/>
    </location>
</feature>
<feature type="domain" description="ABC transmembrane type-1" evidence="9">
    <location>
        <begin position="144"/>
        <end position="344"/>
    </location>
</feature>
<dbReference type="CDD" id="cd06261">
    <property type="entry name" value="TM_PBP2"/>
    <property type="match status" value="1"/>
</dbReference>
<evidence type="ECO:0000256" key="8">
    <source>
        <dbReference type="SAM" id="MobiDB-lite"/>
    </source>
</evidence>
<reference evidence="10 11" key="1">
    <citation type="submission" date="2024-06" db="EMBL/GenBank/DDBJ databases">
        <title>Sorghum-associated microbial communities from plants grown in Nebraska, USA.</title>
        <authorList>
            <person name="Schachtman D."/>
        </authorList>
    </citation>
    <scope>NUCLEOTIDE SEQUENCE [LARGE SCALE GENOMIC DNA]</scope>
    <source>
        <strain evidence="10 11">2857</strain>
    </source>
</reference>
<feature type="transmembrane region" description="Helical" evidence="7">
    <location>
        <begin position="279"/>
        <end position="301"/>
    </location>
</feature>
<evidence type="ECO:0000256" key="2">
    <source>
        <dbReference type="ARBA" id="ARBA00022448"/>
    </source>
</evidence>
<dbReference type="RefSeq" id="WP_354023912.1">
    <property type="nucleotide sequence ID" value="NZ_JBEPSJ010000001.1"/>
</dbReference>
<proteinExistence type="inferred from homology"/>
<comment type="subcellular location">
    <subcellularLocation>
        <location evidence="1 7">Cell membrane</location>
        <topology evidence="1 7">Multi-pass membrane protein</topology>
    </subcellularLocation>
</comment>
<evidence type="ECO:0000256" key="6">
    <source>
        <dbReference type="ARBA" id="ARBA00023136"/>
    </source>
</evidence>
<feature type="transmembrane region" description="Helical" evidence="7">
    <location>
        <begin position="148"/>
        <end position="168"/>
    </location>
</feature>
<name>A0ABV2QLK3_9MICO</name>
<gene>
    <name evidence="10" type="ORF">ABIE21_001238</name>
</gene>
<keyword evidence="2 7" id="KW-0813">Transport</keyword>
<keyword evidence="6 7" id="KW-0472">Membrane</keyword>